<evidence type="ECO:0000313" key="2">
    <source>
        <dbReference type="Proteomes" id="UP000232122"/>
    </source>
</evidence>
<protein>
    <submittedName>
        <fullName evidence="1">DUF1176 domain-containing protein</fullName>
    </submittedName>
</protein>
<gene>
    <name evidence="1" type="ORF">CH379_006620</name>
</gene>
<dbReference type="EMBL" id="NPEF02000005">
    <property type="protein sequence ID" value="MDV6235298.1"/>
    <property type="molecule type" value="Genomic_DNA"/>
</dbReference>
<name>A0AAE4TTS4_9LEPT</name>
<evidence type="ECO:0000313" key="1">
    <source>
        <dbReference type="EMBL" id="MDV6235298.1"/>
    </source>
</evidence>
<dbReference type="InterPro" id="IPR009560">
    <property type="entry name" value="DUF1176"/>
</dbReference>
<dbReference type="RefSeq" id="WP_243401683.1">
    <property type="nucleotide sequence ID" value="NZ_NPEF02000005.1"/>
</dbReference>
<sequence>MEKGVFLGELPCQKGAYNQNRIYFLYDERFIPAKTKLLTFTAYEFRSAEDGSIRMKRFESGTWIRFYDPDWREFTAFLKERGMGDCGRYFRYGLTDQNDPVLAEIRAKTECDGKHPYSANERPSSWPKYEEPLDPLFAGETGIRTWMEKFLP</sequence>
<accession>A0AAE4TTS4</accession>
<proteinExistence type="predicted"/>
<reference evidence="1 2" key="1">
    <citation type="journal article" date="2018" name="Microb. Genom.">
        <title>Deciphering the unexplored Leptospira diversity from soils uncovers genomic evolution to virulence.</title>
        <authorList>
            <person name="Thibeaux R."/>
            <person name="Iraola G."/>
            <person name="Ferres I."/>
            <person name="Bierque E."/>
            <person name="Girault D."/>
            <person name="Soupe-Gilbert M.E."/>
            <person name="Picardeau M."/>
            <person name="Goarant C."/>
        </authorList>
    </citation>
    <scope>NUCLEOTIDE SEQUENCE [LARGE SCALE GENOMIC DNA]</scope>
    <source>
        <strain evidence="1 2">ATI7-C-A5</strain>
    </source>
</reference>
<dbReference type="Proteomes" id="UP000232122">
    <property type="component" value="Unassembled WGS sequence"/>
</dbReference>
<comment type="caution">
    <text evidence="1">The sequence shown here is derived from an EMBL/GenBank/DDBJ whole genome shotgun (WGS) entry which is preliminary data.</text>
</comment>
<dbReference type="Pfam" id="PF06674">
    <property type="entry name" value="DUF1176"/>
    <property type="match status" value="1"/>
</dbReference>
<dbReference type="AlphaFoldDB" id="A0AAE4TTS4"/>
<keyword evidence="2" id="KW-1185">Reference proteome</keyword>
<organism evidence="1 2">
    <name type="scientific">Leptospira ellisii</name>
    <dbReference type="NCBI Taxonomy" id="2023197"/>
    <lineage>
        <taxon>Bacteria</taxon>
        <taxon>Pseudomonadati</taxon>
        <taxon>Spirochaetota</taxon>
        <taxon>Spirochaetia</taxon>
        <taxon>Leptospirales</taxon>
        <taxon>Leptospiraceae</taxon>
        <taxon>Leptospira</taxon>
    </lineage>
</organism>